<proteinExistence type="predicted"/>
<dbReference type="EMBL" id="AVOT02043111">
    <property type="protein sequence ID" value="MBW0538533.1"/>
    <property type="molecule type" value="Genomic_DNA"/>
</dbReference>
<evidence type="ECO:0000313" key="1">
    <source>
        <dbReference type="EMBL" id="MBW0538533.1"/>
    </source>
</evidence>
<organism evidence="1 2">
    <name type="scientific">Austropuccinia psidii MF-1</name>
    <dbReference type="NCBI Taxonomy" id="1389203"/>
    <lineage>
        <taxon>Eukaryota</taxon>
        <taxon>Fungi</taxon>
        <taxon>Dikarya</taxon>
        <taxon>Basidiomycota</taxon>
        <taxon>Pucciniomycotina</taxon>
        <taxon>Pucciniomycetes</taxon>
        <taxon>Pucciniales</taxon>
        <taxon>Sphaerophragmiaceae</taxon>
        <taxon>Austropuccinia</taxon>
    </lineage>
</organism>
<dbReference type="Proteomes" id="UP000765509">
    <property type="component" value="Unassembled WGS sequence"/>
</dbReference>
<gene>
    <name evidence="1" type="ORF">O181_078248</name>
</gene>
<accession>A0A9Q3FEE1</accession>
<dbReference type="OrthoDB" id="2998386at2759"/>
<evidence type="ECO:0000313" key="2">
    <source>
        <dbReference type="Proteomes" id="UP000765509"/>
    </source>
</evidence>
<comment type="caution">
    <text evidence="1">The sequence shown here is derived from an EMBL/GenBank/DDBJ whole genome shotgun (WGS) entry which is preliminary data.</text>
</comment>
<reference evidence="1" key="1">
    <citation type="submission" date="2021-03" db="EMBL/GenBank/DDBJ databases">
        <title>Draft genome sequence of rust myrtle Austropuccinia psidii MF-1, a brazilian biotype.</title>
        <authorList>
            <person name="Quecine M.C."/>
            <person name="Pachon D.M.R."/>
            <person name="Bonatelli M.L."/>
            <person name="Correr F.H."/>
            <person name="Franceschini L.M."/>
            <person name="Leite T.F."/>
            <person name="Margarido G.R.A."/>
            <person name="Almeida C.A."/>
            <person name="Ferrarezi J.A."/>
            <person name="Labate C.A."/>
        </authorList>
    </citation>
    <scope>NUCLEOTIDE SEQUENCE</scope>
    <source>
        <strain evidence="1">MF-1</strain>
    </source>
</reference>
<dbReference type="AlphaFoldDB" id="A0A9Q3FEE1"/>
<protein>
    <submittedName>
        <fullName evidence="1">Uncharacterized protein</fullName>
    </submittedName>
</protein>
<keyword evidence="2" id="KW-1185">Reference proteome</keyword>
<name>A0A9Q3FEE1_9BASI</name>
<sequence length="123" mass="14516">MSHSEQRFCTWCEVQGRKKEELNIGRLRNGQGVCDISYHYYDLKSKTKKETLAQITAVRWSELNCLPDLNPVLNVMLGVMHNWFEGILQHHFRDQWGFYCKSETQHNDSDSESDDMEICKVQM</sequence>